<accession>A0A432W8Z8</accession>
<dbReference type="AlphaFoldDB" id="A0A432W8Z8"/>
<dbReference type="EMBL" id="PIPL01000001">
    <property type="protein sequence ID" value="RUO26531.1"/>
    <property type="molecule type" value="Genomic_DNA"/>
</dbReference>
<keyword evidence="2" id="KW-1185">Reference proteome</keyword>
<name>A0A432W8Z8_9GAMM</name>
<protein>
    <submittedName>
        <fullName evidence="1">Winged helix-turn-helix domain-containing protein</fullName>
    </submittedName>
</protein>
<dbReference type="Pfam" id="PF06224">
    <property type="entry name" value="AlkZ-like"/>
    <property type="match status" value="1"/>
</dbReference>
<organism evidence="1 2">
    <name type="scientific">Aliidiomarina minuta</name>
    <dbReference type="NCBI Taxonomy" id="880057"/>
    <lineage>
        <taxon>Bacteria</taxon>
        <taxon>Pseudomonadati</taxon>
        <taxon>Pseudomonadota</taxon>
        <taxon>Gammaproteobacteria</taxon>
        <taxon>Alteromonadales</taxon>
        <taxon>Idiomarinaceae</taxon>
        <taxon>Aliidiomarina</taxon>
    </lineage>
</organism>
<proteinExistence type="predicted"/>
<dbReference type="PANTHER" id="PTHR30528:SF0">
    <property type="entry name" value="CYTOPLASMIC PROTEIN"/>
    <property type="match status" value="1"/>
</dbReference>
<dbReference type="Proteomes" id="UP000288293">
    <property type="component" value="Unassembled WGS sequence"/>
</dbReference>
<dbReference type="OrthoDB" id="9787207at2"/>
<evidence type="ECO:0000313" key="2">
    <source>
        <dbReference type="Proteomes" id="UP000288293"/>
    </source>
</evidence>
<comment type="caution">
    <text evidence="1">The sequence shown here is derived from an EMBL/GenBank/DDBJ whole genome shotgun (WGS) entry which is preliminary data.</text>
</comment>
<sequence length="391" mass="45323">MIEISPRDLKRLRRLTLSAQGLLQTQPFGRGLAGARKAINHIGYVQIDSISVVERAHHHVFQARVPDFTPDMTHQLLLNRDIFEYWSHAAAFLPIEDFRFSLPYKAAIKSGQTHWNRNPDRKLMAELLRRIETEGPLRSRDVESNSRKRAGWWDWKPAKKALEQLYMEGDLMVSDREGFQKTYDLTERVLPSNVNTQMPSMEEFATHMLEQQLRCHGVVTLKGLTYLRRNAALRKAMKDLVNDRLAQGDLEQLKLPGDEVYLVEKGALEQPLPKVDKRMRILSPFDNSVIQRDRLSALFQYDYQIECYVPAAKRKYGYFCLPLLFADEFVGRMDCKVHRKTRHLEIKSLHFESHDFDHEQVMTAFADALKGFCDFQQCDTVETSVSGEAHA</sequence>
<dbReference type="InterPro" id="IPR009351">
    <property type="entry name" value="AlkZ-like"/>
</dbReference>
<evidence type="ECO:0000313" key="1">
    <source>
        <dbReference type="EMBL" id="RUO26531.1"/>
    </source>
</evidence>
<reference evidence="1 2" key="1">
    <citation type="journal article" date="2011" name="Front. Microbiol.">
        <title>Genomic signatures of strain selection and enhancement in Bacillus atrophaeus var. globigii, a historical biowarfare simulant.</title>
        <authorList>
            <person name="Gibbons H.S."/>
            <person name="Broomall S.M."/>
            <person name="McNew L.A."/>
            <person name="Daligault H."/>
            <person name="Chapman C."/>
            <person name="Bruce D."/>
            <person name="Karavis M."/>
            <person name="Krepps M."/>
            <person name="McGregor P.A."/>
            <person name="Hong C."/>
            <person name="Park K.H."/>
            <person name="Akmal A."/>
            <person name="Feldman A."/>
            <person name="Lin J.S."/>
            <person name="Chang W.E."/>
            <person name="Higgs B.W."/>
            <person name="Demirev P."/>
            <person name="Lindquist J."/>
            <person name="Liem A."/>
            <person name="Fochler E."/>
            <person name="Read T.D."/>
            <person name="Tapia R."/>
            <person name="Johnson S."/>
            <person name="Bishop-Lilly K.A."/>
            <person name="Detter C."/>
            <person name="Han C."/>
            <person name="Sozhamannan S."/>
            <person name="Rosenzweig C.N."/>
            <person name="Skowronski E.W."/>
        </authorList>
    </citation>
    <scope>NUCLEOTIDE SEQUENCE [LARGE SCALE GENOMIC DNA]</scope>
    <source>
        <strain evidence="1 2">MLST1</strain>
    </source>
</reference>
<dbReference type="RefSeq" id="WP_126803343.1">
    <property type="nucleotide sequence ID" value="NZ_PIPL01000001.1"/>
</dbReference>
<gene>
    <name evidence="1" type="ORF">CWE09_07435</name>
</gene>
<dbReference type="PANTHER" id="PTHR30528">
    <property type="entry name" value="CYTOPLASMIC PROTEIN"/>
    <property type="match status" value="1"/>
</dbReference>